<protein>
    <submittedName>
        <fullName evidence="2">Uncharacterized protein</fullName>
    </submittedName>
</protein>
<reference evidence="2 3" key="1">
    <citation type="journal article" date="2024" name="J Genomics">
        <title>Draft genome sequencing and assembly of Favolaschia claudopus CIRM-BRFM 2984 isolated from oak limbs.</title>
        <authorList>
            <person name="Navarro D."/>
            <person name="Drula E."/>
            <person name="Chaduli D."/>
            <person name="Cazenave R."/>
            <person name="Ahrendt S."/>
            <person name="Wang J."/>
            <person name="Lipzen A."/>
            <person name="Daum C."/>
            <person name="Barry K."/>
            <person name="Grigoriev I.V."/>
            <person name="Favel A."/>
            <person name="Rosso M.N."/>
            <person name="Martin F."/>
        </authorList>
    </citation>
    <scope>NUCLEOTIDE SEQUENCE [LARGE SCALE GENOMIC DNA]</scope>
    <source>
        <strain evidence="2 3">CIRM-BRFM 2984</strain>
    </source>
</reference>
<gene>
    <name evidence="2" type="ORF">R3P38DRAFT_2793988</name>
</gene>
<evidence type="ECO:0000313" key="3">
    <source>
        <dbReference type="Proteomes" id="UP001362999"/>
    </source>
</evidence>
<sequence>MHGGGMREIMGWGWGRMASLSVSASWEQKVKTGNTPWPVPSYSQHSSPLIDDVHAHVHRPRPDAKSSGESKNSHLRISKKSTGQLAKESREKNQRALRYRLEPNRKRLCASAAQGVGLIARARQLKRGEEKGSVTPVTPNKGLSTTTEFYFLSFSVPTAGRGDHTAKHLENIRHCNLNTPTDFEENFGEARRGDLKQHSYESRHSKRSSSNANFVPVFWPNLFGNEREPKALGANENLLPAKLLYTMSALLTFNQSFAFEI</sequence>
<feature type="region of interest" description="Disordered" evidence="1">
    <location>
        <begin position="58"/>
        <end position="93"/>
    </location>
</feature>
<dbReference type="EMBL" id="JAWWNJ010000076">
    <property type="protein sequence ID" value="KAK7006240.1"/>
    <property type="molecule type" value="Genomic_DNA"/>
</dbReference>
<accession>A0AAW0ABP0</accession>
<evidence type="ECO:0000313" key="2">
    <source>
        <dbReference type="EMBL" id="KAK7006240.1"/>
    </source>
</evidence>
<organism evidence="2 3">
    <name type="scientific">Favolaschia claudopus</name>
    <dbReference type="NCBI Taxonomy" id="2862362"/>
    <lineage>
        <taxon>Eukaryota</taxon>
        <taxon>Fungi</taxon>
        <taxon>Dikarya</taxon>
        <taxon>Basidiomycota</taxon>
        <taxon>Agaricomycotina</taxon>
        <taxon>Agaricomycetes</taxon>
        <taxon>Agaricomycetidae</taxon>
        <taxon>Agaricales</taxon>
        <taxon>Marasmiineae</taxon>
        <taxon>Mycenaceae</taxon>
        <taxon>Favolaschia</taxon>
    </lineage>
</organism>
<evidence type="ECO:0000256" key="1">
    <source>
        <dbReference type="SAM" id="MobiDB-lite"/>
    </source>
</evidence>
<dbReference type="Proteomes" id="UP001362999">
    <property type="component" value="Unassembled WGS sequence"/>
</dbReference>
<dbReference type="AlphaFoldDB" id="A0AAW0ABP0"/>
<feature type="compositionally biased region" description="Basic and acidic residues" evidence="1">
    <location>
        <begin position="58"/>
        <end position="72"/>
    </location>
</feature>
<keyword evidence="3" id="KW-1185">Reference proteome</keyword>
<name>A0AAW0ABP0_9AGAR</name>
<comment type="caution">
    <text evidence="2">The sequence shown here is derived from an EMBL/GenBank/DDBJ whole genome shotgun (WGS) entry which is preliminary data.</text>
</comment>
<proteinExistence type="predicted"/>